<proteinExistence type="predicted"/>
<dbReference type="AlphaFoldDB" id="X0UZ60"/>
<accession>X0UZ60</accession>
<dbReference type="EMBL" id="BARS01022825">
    <property type="protein sequence ID" value="GAG04447.1"/>
    <property type="molecule type" value="Genomic_DNA"/>
</dbReference>
<sequence>MKGYEVYDNTLVIRLKPLATLYACLQGNVGYVTQVRNCSAEIVMEMSAQVVHDVVK</sequence>
<comment type="caution">
    <text evidence="1">The sequence shown here is derived from an EMBL/GenBank/DDBJ whole genome shotgun (WGS) entry which is preliminary data.</text>
</comment>
<protein>
    <submittedName>
        <fullName evidence="1">Uncharacterized protein</fullName>
    </submittedName>
</protein>
<evidence type="ECO:0000313" key="1">
    <source>
        <dbReference type="EMBL" id="GAG04447.1"/>
    </source>
</evidence>
<reference evidence="1" key="1">
    <citation type="journal article" date="2014" name="Front. Microbiol.">
        <title>High frequency of phylogenetically diverse reductive dehalogenase-homologous genes in deep subseafloor sedimentary metagenomes.</title>
        <authorList>
            <person name="Kawai M."/>
            <person name="Futagami T."/>
            <person name="Toyoda A."/>
            <person name="Takaki Y."/>
            <person name="Nishi S."/>
            <person name="Hori S."/>
            <person name="Arai W."/>
            <person name="Tsubouchi T."/>
            <person name="Morono Y."/>
            <person name="Uchiyama I."/>
            <person name="Ito T."/>
            <person name="Fujiyama A."/>
            <person name="Inagaki F."/>
            <person name="Takami H."/>
        </authorList>
    </citation>
    <scope>NUCLEOTIDE SEQUENCE</scope>
    <source>
        <strain evidence="1">Expedition CK06-06</strain>
    </source>
</reference>
<gene>
    <name evidence="1" type="ORF">S01H1_36434</name>
</gene>
<name>X0UZ60_9ZZZZ</name>
<organism evidence="1">
    <name type="scientific">marine sediment metagenome</name>
    <dbReference type="NCBI Taxonomy" id="412755"/>
    <lineage>
        <taxon>unclassified sequences</taxon>
        <taxon>metagenomes</taxon>
        <taxon>ecological metagenomes</taxon>
    </lineage>
</organism>